<feature type="compositionally biased region" description="Basic and acidic residues" evidence="1">
    <location>
        <begin position="78"/>
        <end position="89"/>
    </location>
</feature>
<protein>
    <submittedName>
        <fullName evidence="3">Putative piggybac transposable element-derived</fullName>
    </submittedName>
</protein>
<organism evidence="3">
    <name type="scientific">Ixodes ricinus</name>
    <name type="common">Common tick</name>
    <name type="synonym">Acarus ricinus</name>
    <dbReference type="NCBI Taxonomy" id="34613"/>
    <lineage>
        <taxon>Eukaryota</taxon>
        <taxon>Metazoa</taxon>
        <taxon>Ecdysozoa</taxon>
        <taxon>Arthropoda</taxon>
        <taxon>Chelicerata</taxon>
        <taxon>Arachnida</taxon>
        <taxon>Acari</taxon>
        <taxon>Parasitiformes</taxon>
        <taxon>Ixodida</taxon>
        <taxon>Ixodoidea</taxon>
        <taxon>Ixodidae</taxon>
        <taxon>Ixodinae</taxon>
        <taxon>Ixodes</taxon>
    </lineage>
</organism>
<reference evidence="3" key="1">
    <citation type="journal article" date="2018" name="PLoS Negl. Trop. Dis.">
        <title>Sialome diversity of ticks revealed by RNAseq of single tick salivary glands.</title>
        <authorList>
            <person name="Perner J."/>
            <person name="Kropackova S."/>
            <person name="Kopacek P."/>
            <person name="Ribeiro J.M."/>
        </authorList>
    </citation>
    <scope>NUCLEOTIDE SEQUENCE</scope>
    <source>
        <strain evidence="3">Siblings of single egg batch collected in Ceske Budejovice</strain>
        <tissue evidence="3">Salivary glands</tissue>
    </source>
</reference>
<evidence type="ECO:0000313" key="3">
    <source>
        <dbReference type="EMBL" id="JAR91181.1"/>
    </source>
</evidence>
<feature type="domain" description="PiggyBac transposable element-derived protein" evidence="2">
    <location>
        <begin position="124"/>
        <end position="481"/>
    </location>
</feature>
<dbReference type="EMBL" id="GEGO01004223">
    <property type="protein sequence ID" value="JAR91181.1"/>
    <property type="molecule type" value="Transcribed_RNA"/>
</dbReference>
<feature type="compositionally biased region" description="Basic residues" evidence="1">
    <location>
        <begin position="518"/>
        <end position="528"/>
    </location>
</feature>
<feature type="non-terminal residue" evidence="3">
    <location>
        <position position="1"/>
    </location>
</feature>
<accession>A0A147BKB1</accession>
<dbReference type="InterPro" id="IPR029526">
    <property type="entry name" value="PGBD"/>
</dbReference>
<proteinExistence type="predicted"/>
<sequence>LTQDEAVDLLFSLPDDTCASEAEADTSSDDDFDPDLAPVEAEELEYLEMSTEPSTSTQKKRKRPSYQRKTPKKKRSKRLDNDHNFHMEEESQDPGQEWSRSLPTDFVENPKTWGPEYSKEELTTARQAFQLYFTDDILDMIVAETNRYASQKMRREWYEVTKEELRAFLGMLFLMNVNPAHHVYLYWSSDPFFNVAEISRVMTFKRFQAILNSLHINDRNKEKKKGEEGHDKLAKVRPLVSALNKQFAEHYRPSTHQSVDESMIAFKGRSALKQYMPIKPIKRGYKVWCRADSETGYLVQFQIYEGKDSRRPPDLGLGEHVVLVLSEGVEEGTQLYFDNFFTTTALMEKLSEQGVLAAGTLRTNRKDLPSEVKTDNKLQKGDFIWSAKGRVSAYQWKDNRNVNMMSNFHNPEETCEVNRRLSSGAKVGVSCPKVIADYNQWMGGVDRFDQKRNTYVADRRSKKWWHRIFYYLLDAAVVNAFLQYCSQDETTYLNFRLSLGRQLIDGTTFRSNQSGNSHKGKKNGKPSGRKMTGVPEEIRLVGQQHHPQRCASRRRCRWCSSKTRQARTNYLCQECRVPLCVTCFGPFHKGK</sequence>
<evidence type="ECO:0000256" key="1">
    <source>
        <dbReference type="SAM" id="MobiDB-lite"/>
    </source>
</evidence>
<dbReference type="PANTHER" id="PTHR46599">
    <property type="entry name" value="PIGGYBAC TRANSPOSABLE ELEMENT-DERIVED PROTEIN 4"/>
    <property type="match status" value="1"/>
</dbReference>
<dbReference type="AlphaFoldDB" id="A0A147BKB1"/>
<name>A0A147BKB1_IXORI</name>
<evidence type="ECO:0000259" key="2">
    <source>
        <dbReference type="Pfam" id="PF13843"/>
    </source>
</evidence>
<feature type="region of interest" description="Disordered" evidence="1">
    <location>
        <begin position="13"/>
        <end position="104"/>
    </location>
</feature>
<dbReference type="Pfam" id="PF13843">
    <property type="entry name" value="DDE_Tnp_1_7"/>
    <property type="match status" value="1"/>
</dbReference>
<feature type="compositionally biased region" description="Acidic residues" evidence="1">
    <location>
        <begin position="22"/>
        <end position="46"/>
    </location>
</feature>
<feature type="compositionally biased region" description="Basic residues" evidence="1">
    <location>
        <begin position="58"/>
        <end position="77"/>
    </location>
</feature>
<feature type="region of interest" description="Disordered" evidence="1">
    <location>
        <begin position="508"/>
        <end position="532"/>
    </location>
</feature>
<dbReference type="PANTHER" id="PTHR46599:SF3">
    <property type="entry name" value="PIGGYBAC TRANSPOSABLE ELEMENT-DERIVED PROTEIN 4"/>
    <property type="match status" value="1"/>
</dbReference>